<dbReference type="Proteomes" id="UP000887580">
    <property type="component" value="Unplaced"/>
</dbReference>
<proteinExistence type="predicted"/>
<reference evidence="2" key="1">
    <citation type="submission" date="2022-11" db="UniProtKB">
        <authorList>
            <consortium name="WormBaseParasite"/>
        </authorList>
    </citation>
    <scope>IDENTIFICATION</scope>
</reference>
<evidence type="ECO:0000313" key="1">
    <source>
        <dbReference type="Proteomes" id="UP000887580"/>
    </source>
</evidence>
<evidence type="ECO:0000313" key="2">
    <source>
        <dbReference type="WBParaSite" id="PS1159_v2.g520.t1"/>
    </source>
</evidence>
<protein>
    <submittedName>
        <fullName evidence="2">Uncharacterized protein</fullName>
    </submittedName>
</protein>
<dbReference type="WBParaSite" id="PS1159_v2.g520.t1">
    <property type="protein sequence ID" value="PS1159_v2.g520.t1"/>
    <property type="gene ID" value="PS1159_v2.g520"/>
</dbReference>
<name>A0AC35GI06_9BILA</name>
<accession>A0AC35GI06</accession>
<organism evidence="1 2">
    <name type="scientific">Panagrolaimus sp. PS1159</name>
    <dbReference type="NCBI Taxonomy" id="55785"/>
    <lineage>
        <taxon>Eukaryota</taxon>
        <taxon>Metazoa</taxon>
        <taxon>Ecdysozoa</taxon>
        <taxon>Nematoda</taxon>
        <taxon>Chromadorea</taxon>
        <taxon>Rhabditida</taxon>
        <taxon>Tylenchina</taxon>
        <taxon>Panagrolaimomorpha</taxon>
        <taxon>Panagrolaimoidea</taxon>
        <taxon>Panagrolaimidae</taxon>
        <taxon>Panagrolaimus</taxon>
    </lineage>
</organism>
<sequence>MMSCELYKERINEIEIKAHEFILDRDFVLPGKNLIIITKTLKIPKNVEIDLSGMHATLTTGAAKNGRIAGEDGEDGKNGIAGESSGNCLILTQTITDIEKENLKILLNGGNGSKGQDGGDGADGEDGIGAEVDMIEKDKIKIIFKSAVNFFTAGSFSRTLDSEHATVINDGPMKFANDSANFFATHSYRLYKGSDGKPGGEGGKKGIGGEGGKCGTLKFTIGGHDKSIEGEKFQAKDGCDGQNGEDGKPGKSGMQGWDIAITEKTFKKGKIYGELKNKSLRIEYVRNPDDDTVFVKDRFTDENGFECYAKIVEEDLQRTQLVNYSGEKTQKNNERKNESVAQKKCPINEEVARENYQVLTSTELNDQNKENNEDNMEYEELTEINRILDFNFVESEEENQYVSKEKYEPRIITAQEIKNIQNTKKGWDLLWKFPSEPSYSFTDVLSKKAPDDTVRCLLDSKKLIGKIRNYNDDEENIQQLRHILVKEFQEKFEQRYANRITSDAEPMKTKIQRISVFFGEDGKYLCKKLELLFLKFKDTSVAITNTFLLIFEAEGMHIDLITMNYLIETIFVFAHSHPYMFPSVLLSTEQSQWVDEIFMLVAETKFDFSVESKVWLKKSLTKFADENLKILFSEKLQKQEEIQEEQFKYLINAMTDAKTMFPYLENVDLKEWEKTIVKWNLKSVPKDNL</sequence>